<evidence type="ECO:0008006" key="9">
    <source>
        <dbReference type="Google" id="ProtNLM"/>
    </source>
</evidence>
<evidence type="ECO:0000256" key="7">
    <source>
        <dbReference type="SAM" id="MobiDB-lite"/>
    </source>
</evidence>
<evidence type="ECO:0000256" key="1">
    <source>
        <dbReference type="ARBA" id="ARBA00004141"/>
    </source>
</evidence>
<evidence type="ECO:0000256" key="5">
    <source>
        <dbReference type="ARBA" id="ARBA00023136"/>
    </source>
</evidence>
<keyword evidence="5" id="KW-0472">Membrane</keyword>
<evidence type="ECO:0000313" key="8">
    <source>
        <dbReference type="EMBL" id="CAD8399624.1"/>
    </source>
</evidence>
<gene>
    <name evidence="8" type="ORF">RMAR0315_LOCUS9617</name>
</gene>
<comment type="subcellular location">
    <subcellularLocation>
        <location evidence="1">Membrane</location>
        <topology evidence="1">Multi-pass membrane protein</topology>
    </subcellularLocation>
</comment>
<dbReference type="EMBL" id="HBEK01017630">
    <property type="protein sequence ID" value="CAD8399624.1"/>
    <property type="molecule type" value="Transcribed_RNA"/>
</dbReference>
<dbReference type="InterPro" id="IPR007248">
    <property type="entry name" value="Mpv17_PMP22"/>
</dbReference>
<reference evidence="8" key="1">
    <citation type="submission" date="2021-01" db="EMBL/GenBank/DDBJ databases">
        <authorList>
            <person name="Corre E."/>
            <person name="Pelletier E."/>
            <person name="Niang G."/>
            <person name="Scheremetjew M."/>
            <person name="Finn R."/>
            <person name="Kale V."/>
            <person name="Holt S."/>
            <person name="Cochrane G."/>
            <person name="Meng A."/>
            <person name="Brown T."/>
            <person name="Cohen L."/>
        </authorList>
    </citation>
    <scope>NUCLEOTIDE SEQUENCE</scope>
    <source>
        <strain evidence="8">UTEX LB 2760</strain>
    </source>
</reference>
<proteinExistence type="inferred from homology"/>
<feature type="region of interest" description="Disordered" evidence="7">
    <location>
        <begin position="47"/>
        <end position="78"/>
    </location>
</feature>
<accession>A0A7S0BQD5</accession>
<dbReference type="AlphaFoldDB" id="A0A7S0BQD5"/>
<dbReference type="Pfam" id="PF04117">
    <property type="entry name" value="Mpv17_PMP22"/>
    <property type="match status" value="1"/>
</dbReference>
<sequence>MENAFVVTNGLGVKAARHGSVTMKLGGGKGGGRPWKIGGVGKRSSFGSGNGGSGMNAGGGSDGLSGKGGNRSSGGSGDAGAGSNPLVALWAAYNSLLETQPILTKALTSLVGFAVGDLLAQKYLGDEEFKYDRLLRMAAFGALFHGPTGHYFYGFLDRLIVGTEPLKVISKVAIDQLLWAPIFGVAFFGILGAMEGKSVKEIKAKIENDLVTAVTTSWKVWPLAHAINFRFIPTEQRLLYINAIQIGYNVFLSIIGNAKVPEKAAA</sequence>
<organism evidence="8">
    <name type="scientific">Rhodosorus marinus</name>
    <dbReference type="NCBI Taxonomy" id="101924"/>
    <lineage>
        <taxon>Eukaryota</taxon>
        <taxon>Rhodophyta</taxon>
        <taxon>Stylonematophyceae</taxon>
        <taxon>Stylonematales</taxon>
        <taxon>Stylonemataceae</taxon>
        <taxon>Rhodosorus</taxon>
    </lineage>
</organism>
<evidence type="ECO:0000256" key="2">
    <source>
        <dbReference type="ARBA" id="ARBA00006824"/>
    </source>
</evidence>
<keyword evidence="3" id="KW-0812">Transmembrane</keyword>
<name>A0A7S0BQD5_9RHOD</name>
<dbReference type="PANTHER" id="PTHR11266:SF17">
    <property type="entry name" value="PROTEIN MPV17"/>
    <property type="match status" value="1"/>
</dbReference>
<dbReference type="GO" id="GO:0016020">
    <property type="term" value="C:membrane"/>
    <property type="evidence" value="ECO:0007669"/>
    <property type="project" value="UniProtKB-SubCell"/>
</dbReference>
<comment type="similarity">
    <text evidence="2 6">Belongs to the peroxisomal membrane protein PXMP2/4 family.</text>
</comment>
<protein>
    <recommendedName>
        <fullName evidence="9">Peroxisomal membrane protein MPV17</fullName>
    </recommendedName>
</protein>
<evidence type="ECO:0000256" key="6">
    <source>
        <dbReference type="RuleBase" id="RU363053"/>
    </source>
</evidence>
<dbReference type="PANTHER" id="PTHR11266">
    <property type="entry name" value="PEROXISOMAL MEMBRANE PROTEIN 2, PXMP2 MPV17"/>
    <property type="match status" value="1"/>
</dbReference>
<feature type="compositionally biased region" description="Gly residues" evidence="7">
    <location>
        <begin position="48"/>
        <end position="78"/>
    </location>
</feature>
<keyword evidence="4" id="KW-1133">Transmembrane helix</keyword>
<dbReference type="GO" id="GO:0005737">
    <property type="term" value="C:cytoplasm"/>
    <property type="evidence" value="ECO:0007669"/>
    <property type="project" value="TreeGrafter"/>
</dbReference>
<evidence type="ECO:0000256" key="3">
    <source>
        <dbReference type="ARBA" id="ARBA00022692"/>
    </source>
</evidence>
<evidence type="ECO:0000256" key="4">
    <source>
        <dbReference type="ARBA" id="ARBA00022989"/>
    </source>
</evidence>